<evidence type="ECO:0000313" key="2">
    <source>
        <dbReference type="EMBL" id="EFF74568.1"/>
    </source>
</evidence>
<organism evidence="2 3">
    <name type="scientific">Achromobacter piechaudii ATCC 43553</name>
    <dbReference type="NCBI Taxonomy" id="742159"/>
    <lineage>
        <taxon>Bacteria</taxon>
        <taxon>Pseudomonadati</taxon>
        <taxon>Pseudomonadota</taxon>
        <taxon>Betaproteobacteria</taxon>
        <taxon>Burkholderiales</taxon>
        <taxon>Alcaligenaceae</taxon>
        <taxon>Achromobacter</taxon>
    </lineage>
</organism>
<dbReference type="AlphaFoldDB" id="D4XF84"/>
<comment type="caution">
    <text evidence="2">The sequence shown here is derived from an EMBL/GenBank/DDBJ whole genome shotgun (WGS) entry which is preliminary data.</text>
</comment>
<gene>
    <name evidence="2" type="ORF">HMPREF0004_4131</name>
</gene>
<evidence type="ECO:0000256" key="1">
    <source>
        <dbReference type="SAM" id="MobiDB-lite"/>
    </source>
</evidence>
<feature type="non-terminal residue" evidence="2">
    <location>
        <position position="67"/>
    </location>
</feature>
<sequence>MNPGGPGLRGARNCTNHVHRHGCRHAGHCHKKDANPGGPGLRGDRNCTNHVHRHGCRHAGHCHKKDA</sequence>
<proteinExistence type="predicted"/>
<accession>D4XF84</accession>
<feature type="region of interest" description="Disordered" evidence="1">
    <location>
        <begin position="25"/>
        <end position="47"/>
    </location>
</feature>
<name>D4XF84_9BURK</name>
<dbReference type="HOGENOM" id="CLU_2836931_0_0_4"/>
<dbReference type="Proteomes" id="UP000004510">
    <property type="component" value="Unassembled WGS sequence"/>
</dbReference>
<dbReference type="EMBL" id="ADMS01000095">
    <property type="protein sequence ID" value="EFF74568.1"/>
    <property type="molecule type" value="Genomic_DNA"/>
</dbReference>
<protein>
    <submittedName>
        <fullName evidence="2">Uncharacterized protein</fullName>
    </submittedName>
</protein>
<evidence type="ECO:0000313" key="3">
    <source>
        <dbReference type="Proteomes" id="UP000004510"/>
    </source>
</evidence>
<reference evidence="3" key="1">
    <citation type="submission" date="2010-03" db="EMBL/GenBank/DDBJ databases">
        <title>Complete sequence of Mobiluncus curtisii ATCC 43063.</title>
        <authorList>
            <person name="Muzny D."/>
            <person name="Qin X."/>
            <person name="Deng J."/>
            <person name="Jiang H."/>
            <person name="Liu Y."/>
            <person name="Qu J."/>
            <person name="Song X.-Z."/>
            <person name="Zhang L."/>
            <person name="Thornton R."/>
            <person name="Coyle M."/>
            <person name="Francisco L."/>
            <person name="Jackson L."/>
            <person name="Javaid M."/>
            <person name="Korchina V."/>
            <person name="Kovar C."/>
            <person name="Mata R."/>
            <person name="Mathew T."/>
            <person name="Ngo R."/>
            <person name="Nguyen L."/>
            <person name="Nguyen N."/>
            <person name="Okwuonu G."/>
            <person name="Ongeri F."/>
            <person name="Pham C."/>
            <person name="Simmons D."/>
            <person name="Wilczek-Boney K."/>
            <person name="Hale W."/>
            <person name="Jakkamsetti A."/>
            <person name="Pham P."/>
            <person name="Ruth R."/>
            <person name="San Lucas F."/>
            <person name="Warren J."/>
            <person name="Zhang J."/>
            <person name="Zhao Z."/>
            <person name="Zhou C."/>
            <person name="Zhu D."/>
            <person name="Lee S."/>
            <person name="Bess C."/>
            <person name="Blankenburg K."/>
            <person name="Forbes L."/>
            <person name="Fu Q."/>
            <person name="Gubbala S."/>
            <person name="Hirani K."/>
            <person name="Jayaseelan J.C."/>
            <person name="Lara F."/>
            <person name="Munidasa M."/>
            <person name="Palculict T."/>
            <person name="Patil S."/>
            <person name="Pu L.-L."/>
            <person name="Saada N."/>
            <person name="Tang L."/>
            <person name="Weissenberger G."/>
            <person name="Zhu Y."/>
            <person name="Hemphill L."/>
            <person name="Shang Y."/>
            <person name="Youmans B."/>
            <person name="Ayvaz T."/>
            <person name="Ross M."/>
            <person name="Santibanez J."/>
            <person name="Aqrawi P."/>
            <person name="Gross S."/>
            <person name="Joshi V."/>
            <person name="Fowler G."/>
            <person name="Nazareth L."/>
            <person name="Reid J."/>
            <person name="Worley K."/>
            <person name="Petrosino J."/>
            <person name="Highlander S."/>
            <person name="Gibbs R."/>
            <person name="Gibbs R."/>
        </authorList>
    </citation>
    <scope>NUCLEOTIDE SEQUENCE [LARGE SCALE GENOMIC DNA]</scope>
    <source>
        <strain evidence="3">ATCC 43553</strain>
    </source>
</reference>